<evidence type="ECO:0000256" key="5">
    <source>
        <dbReference type="RuleBase" id="RU000589"/>
    </source>
</evidence>
<reference evidence="7" key="3">
    <citation type="submission" date="2021-05" db="UniProtKB">
        <authorList>
            <consortium name="EnsemblPlants"/>
        </authorList>
    </citation>
    <scope>IDENTIFICATION</scope>
    <source>
        <strain evidence="7">cv. B73</strain>
    </source>
</reference>
<dbReference type="SUPFAM" id="SSF51126">
    <property type="entry name" value="Pectin lyase-like"/>
    <property type="match status" value="1"/>
</dbReference>
<keyword evidence="2 5" id="KW-0378">Hydrolase</keyword>
<name>A0A804U9B4_MAIZE</name>
<dbReference type="GO" id="GO:0045490">
    <property type="term" value="P:pectin catabolic process"/>
    <property type="evidence" value="ECO:0007669"/>
    <property type="project" value="UniProtKB-UniRule"/>
</dbReference>
<comment type="pathway">
    <text evidence="1 5">Glycan metabolism; pectin degradation; 2-dehydro-3-deoxy-D-gluconate from pectin: step 1/5.</text>
</comment>
<keyword evidence="8" id="KW-1185">Reference proteome</keyword>
<dbReference type="InterPro" id="IPR000070">
    <property type="entry name" value="Pectinesterase_cat"/>
</dbReference>
<accession>A0A804U9B4</accession>
<feature type="active site" evidence="4">
    <location>
        <position position="75"/>
    </location>
</feature>
<dbReference type="InterPro" id="IPR012334">
    <property type="entry name" value="Pectin_lyas_fold"/>
</dbReference>
<dbReference type="UniPathway" id="UPA00545">
    <property type="reaction ID" value="UER00823"/>
</dbReference>
<dbReference type="GO" id="GO:0030599">
    <property type="term" value="F:pectinesterase activity"/>
    <property type="evidence" value="ECO:0007669"/>
    <property type="project" value="UniProtKB-UniRule"/>
</dbReference>
<dbReference type="Pfam" id="PF01095">
    <property type="entry name" value="Pectinesterase"/>
    <property type="match status" value="1"/>
</dbReference>
<proteinExistence type="predicted"/>
<dbReference type="Gramene" id="Zm00001eb256250_T001">
    <property type="protein sequence ID" value="Zm00001eb256250_P001"/>
    <property type="gene ID" value="Zm00001eb256250"/>
</dbReference>
<dbReference type="GO" id="GO:0042545">
    <property type="term" value="P:cell wall modification"/>
    <property type="evidence" value="ECO:0007669"/>
    <property type="project" value="UniProtKB-UniRule"/>
</dbReference>
<evidence type="ECO:0000256" key="3">
    <source>
        <dbReference type="ARBA" id="ARBA00023085"/>
    </source>
</evidence>
<evidence type="ECO:0000313" key="8">
    <source>
        <dbReference type="Proteomes" id="UP000007305"/>
    </source>
</evidence>
<dbReference type="Proteomes" id="UP000007305">
    <property type="component" value="Chromosome 5"/>
</dbReference>
<dbReference type="InterPro" id="IPR011050">
    <property type="entry name" value="Pectin_lyase_fold/virulence"/>
</dbReference>
<dbReference type="PROSITE" id="PS00503">
    <property type="entry name" value="PECTINESTERASE_2"/>
    <property type="match status" value="1"/>
</dbReference>
<keyword evidence="3 5" id="KW-0063">Aspartyl esterase</keyword>
<organism evidence="7 8">
    <name type="scientific">Zea mays</name>
    <name type="common">Maize</name>
    <dbReference type="NCBI Taxonomy" id="4577"/>
    <lineage>
        <taxon>Eukaryota</taxon>
        <taxon>Viridiplantae</taxon>
        <taxon>Streptophyta</taxon>
        <taxon>Embryophyta</taxon>
        <taxon>Tracheophyta</taxon>
        <taxon>Spermatophyta</taxon>
        <taxon>Magnoliopsida</taxon>
        <taxon>Liliopsida</taxon>
        <taxon>Poales</taxon>
        <taxon>Poaceae</taxon>
        <taxon>PACMAD clade</taxon>
        <taxon>Panicoideae</taxon>
        <taxon>Andropogonodae</taxon>
        <taxon>Andropogoneae</taxon>
        <taxon>Tripsacinae</taxon>
        <taxon>Zea</taxon>
    </lineage>
</organism>
<sequence length="98" mass="10828">MVMTATVNVVADGFLPQNLTIRNEAGPKGRQAVALRSNSNRTVVFGCAIEGFEDSLYAENGVQVYLETDIYGTVDFIFGNAKAVFQRCRIRVRRPIPC</sequence>
<reference evidence="8" key="1">
    <citation type="journal article" date="2009" name="Science">
        <title>The B73 maize genome: complexity, diversity, and dynamics.</title>
        <authorList>
            <person name="Schnable P.S."/>
            <person name="Ware D."/>
            <person name="Fulton R.S."/>
            <person name="Stein J.C."/>
            <person name="Wei F."/>
            <person name="Pasternak S."/>
            <person name="Liang C."/>
            <person name="Zhang J."/>
            <person name="Fulton L."/>
            <person name="Graves T.A."/>
            <person name="Minx P."/>
            <person name="Reily A.D."/>
            <person name="Courtney L."/>
            <person name="Kruchowski S.S."/>
            <person name="Tomlinson C."/>
            <person name="Strong C."/>
            <person name="Delehaunty K."/>
            <person name="Fronick C."/>
            <person name="Courtney B."/>
            <person name="Rock S.M."/>
            <person name="Belter E."/>
            <person name="Du F."/>
            <person name="Kim K."/>
            <person name="Abbott R.M."/>
            <person name="Cotton M."/>
            <person name="Levy A."/>
            <person name="Marchetto P."/>
            <person name="Ochoa K."/>
            <person name="Jackson S.M."/>
            <person name="Gillam B."/>
            <person name="Chen W."/>
            <person name="Yan L."/>
            <person name="Higginbotham J."/>
            <person name="Cardenas M."/>
            <person name="Waligorski J."/>
            <person name="Applebaum E."/>
            <person name="Phelps L."/>
            <person name="Falcone J."/>
            <person name="Kanchi K."/>
            <person name="Thane T."/>
            <person name="Scimone A."/>
            <person name="Thane N."/>
            <person name="Henke J."/>
            <person name="Wang T."/>
            <person name="Ruppert J."/>
            <person name="Shah N."/>
            <person name="Rotter K."/>
            <person name="Hodges J."/>
            <person name="Ingenthron E."/>
            <person name="Cordes M."/>
            <person name="Kohlberg S."/>
            <person name="Sgro J."/>
            <person name="Delgado B."/>
            <person name="Mead K."/>
            <person name="Chinwalla A."/>
            <person name="Leonard S."/>
            <person name="Crouse K."/>
            <person name="Collura K."/>
            <person name="Kudrna D."/>
            <person name="Currie J."/>
            <person name="He R."/>
            <person name="Angelova A."/>
            <person name="Rajasekar S."/>
            <person name="Mueller T."/>
            <person name="Lomeli R."/>
            <person name="Scara G."/>
            <person name="Ko A."/>
            <person name="Delaney K."/>
            <person name="Wissotski M."/>
            <person name="Lopez G."/>
            <person name="Campos D."/>
            <person name="Braidotti M."/>
            <person name="Ashley E."/>
            <person name="Golser W."/>
            <person name="Kim H."/>
            <person name="Lee S."/>
            <person name="Lin J."/>
            <person name="Dujmic Z."/>
            <person name="Kim W."/>
            <person name="Talag J."/>
            <person name="Zuccolo A."/>
            <person name="Fan C."/>
            <person name="Sebastian A."/>
            <person name="Kramer M."/>
            <person name="Spiegel L."/>
            <person name="Nascimento L."/>
            <person name="Zutavern T."/>
            <person name="Miller B."/>
            <person name="Ambroise C."/>
            <person name="Muller S."/>
            <person name="Spooner W."/>
            <person name="Narechania A."/>
            <person name="Ren L."/>
            <person name="Wei S."/>
            <person name="Kumari S."/>
            <person name="Faga B."/>
            <person name="Levy M.J."/>
            <person name="McMahan L."/>
            <person name="Van Buren P."/>
            <person name="Vaughn M.W."/>
            <person name="Ying K."/>
            <person name="Yeh C.-T."/>
            <person name="Emrich S.J."/>
            <person name="Jia Y."/>
            <person name="Kalyanaraman A."/>
            <person name="Hsia A.-P."/>
            <person name="Barbazuk W.B."/>
            <person name="Baucom R.S."/>
            <person name="Brutnell T.P."/>
            <person name="Carpita N.C."/>
            <person name="Chaparro C."/>
            <person name="Chia J.-M."/>
            <person name="Deragon J.-M."/>
            <person name="Estill J.C."/>
            <person name="Fu Y."/>
            <person name="Jeddeloh J.A."/>
            <person name="Han Y."/>
            <person name="Lee H."/>
            <person name="Li P."/>
            <person name="Lisch D.R."/>
            <person name="Liu S."/>
            <person name="Liu Z."/>
            <person name="Nagel D.H."/>
            <person name="McCann M.C."/>
            <person name="SanMiguel P."/>
            <person name="Myers A.M."/>
            <person name="Nettleton D."/>
            <person name="Nguyen J."/>
            <person name="Penning B.W."/>
            <person name="Ponnala L."/>
            <person name="Schneider K.L."/>
            <person name="Schwartz D.C."/>
            <person name="Sharma A."/>
            <person name="Soderlund C."/>
            <person name="Springer N.M."/>
            <person name="Sun Q."/>
            <person name="Wang H."/>
            <person name="Waterman M."/>
            <person name="Westerman R."/>
            <person name="Wolfgruber T.K."/>
            <person name="Yang L."/>
            <person name="Yu Y."/>
            <person name="Zhang L."/>
            <person name="Zhou S."/>
            <person name="Zhu Q."/>
            <person name="Bennetzen J.L."/>
            <person name="Dawe R.K."/>
            <person name="Jiang J."/>
            <person name="Jiang N."/>
            <person name="Presting G.G."/>
            <person name="Wessler S.R."/>
            <person name="Aluru S."/>
            <person name="Martienssen R.A."/>
            <person name="Clifton S.W."/>
            <person name="McCombie W.R."/>
            <person name="Wing R.A."/>
            <person name="Wilson R.K."/>
        </authorList>
    </citation>
    <scope>NUCLEOTIDE SEQUENCE [LARGE SCALE GENOMIC DNA]</scope>
    <source>
        <strain evidence="8">cv. B73</strain>
    </source>
</reference>
<dbReference type="InParanoid" id="A0A804U9B4"/>
<dbReference type="Gene3D" id="2.160.20.10">
    <property type="entry name" value="Single-stranded right-handed beta-helix, Pectin lyase-like"/>
    <property type="match status" value="1"/>
</dbReference>
<reference evidence="7" key="2">
    <citation type="submission" date="2019-07" db="EMBL/GenBank/DDBJ databases">
        <authorList>
            <person name="Seetharam A."/>
            <person name="Woodhouse M."/>
            <person name="Cannon E."/>
        </authorList>
    </citation>
    <scope>NUCLEOTIDE SEQUENCE [LARGE SCALE GENOMIC DNA]</scope>
    <source>
        <strain evidence="7">cv. B73</strain>
    </source>
</reference>
<evidence type="ECO:0000259" key="6">
    <source>
        <dbReference type="Pfam" id="PF01095"/>
    </source>
</evidence>
<evidence type="ECO:0000256" key="4">
    <source>
        <dbReference type="PROSITE-ProRule" id="PRU10040"/>
    </source>
</evidence>
<feature type="domain" description="Pectinesterase catalytic" evidence="6">
    <location>
        <begin position="3"/>
        <end position="96"/>
    </location>
</feature>
<dbReference type="EnsemblPlants" id="Zm00001eb256250_T001">
    <property type="protein sequence ID" value="Zm00001eb256250_P001"/>
    <property type="gene ID" value="Zm00001eb256250"/>
</dbReference>
<dbReference type="InterPro" id="IPR033131">
    <property type="entry name" value="Pectinesterase_Asp_AS"/>
</dbReference>
<evidence type="ECO:0000313" key="7">
    <source>
        <dbReference type="EnsemblPlants" id="Zm00001eb256250_P001"/>
    </source>
</evidence>
<dbReference type="AlphaFoldDB" id="A0A804U9B4"/>
<dbReference type="EC" id="3.1.1.11" evidence="5"/>
<evidence type="ECO:0000256" key="1">
    <source>
        <dbReference type="ARBA" id="ARBA00005184"/>
    </source>
</evidence>
<dbReference type="PANTHER" id="PTHR31707">
    <property type="entry name" value="PECTINESTERASE"/>
    <property type="match status" value="1"/>
</dbReference>
<comment type="catalytic activity">
    <reaction evidence="5">
        <text>[(1-&gt;4)-alpha-D-galacturonosyl methyl ester](n) + n H2O = [(1-&gt;4)-alpha-D-galacturonosyl](n) + n methanol + n H(+)</text>
        <dbReference type="Rhea" id="RHEA:22380"/>
        <dbReference type="Rhea" id="RHEA-COMP:14570"/>
        <dbReference type="Rhea" id="RHEA-COMP:14573"/>
        <dbReference type="ChEBI" id="CHEBI:15377"/>
        <dbReference type="ChEBI" id="CHEBI:15378"/>
        <dbReference type="ChEBI" id="CHEBI:17790"/>
        <dbReference type="ChEBI" id="CHEBI:140522"/>
        <dbReference type="ChEBI" id="CHEBI:140523"/>
        <dbReference type="EC" id="3.1.1.11"/>
    </reaction>
</comment>
<protein>
    <recommendedName>
        <fullName evidence="5">Pectinesterase</fullName>
        <ecNumber evidence="5">3.1.1.11</ecNumber>
    </recommendedName>
</protein>
<evidence type="ECO:0000256" key="2">
    <source>
        <dbReference type="ARBA" id="ARBA00022801"/>
    </source>
</evidence>